<feature type="signal peptide" evidence="1">
    <location>
        <begin position="1"/>
        <end position="23"/>
    </location>
</feature>
<gene>
    <name evidence="2" type="ORF">PBAH0796_LOCUS9156</name>
</gene>
<keyword evidence="1" id="KW-0732">Signal</keyword>
<dbReference type="EMBL" id="HBEG01015059">
    <property type="protein sequence ID" value="CAD8353789.1"/>
    <property type="molecule type" value="Transcribed_RNA"/>
</dbReference>
<evidence type="ECO:0000313" key="2">
    <source>
        <dbReference type="EMBL" id="CAD8353789.1"/>
    </source>
</evidence>
<dbReference type="AlphaFoldDB" id="A0A7S0FDH2"/>
<protein>
    <submittedName>
        <fullName evidence="2">Uncharacterized protein</fullName>
    </submittedName>
</protein>
<organism evidence="2">
    <name type="scientific">Pyrodinium bahamense</name>
    <dbReference type="NCBI Taxonomy" id="73915"/>
    <lineage>
        <taxon>Eukaryota</taxon>
        <taxon>Sar</taxon>
        <taxon>Alveolata</taxon>
        <taxon>Dinophyceae</taxon>
        <taxon>Gonyaulacales</taxon>
        <taxon>Pyrocystaceae</taxon>
        <taxon>Pyrodinium</taxon>
    </lineage>
</organism>
<reference evidence="2" key="1">
    <citation type="submission" date="2021-01" db="EMBL/GenBank/DDBJ databases">
        <authorList>
            <person name="Corre E."/>
            <person name="Pelletier E."/>
            <person name="Niang G."/>
            <person name="Scheremetjew M."/>
            <person name="Finn R."/>
            <person name="Kale V."/>
            <person name="Holt S."/>
            <person name="Cochrane G."/>
            <person name="Meng A."/>
            <person name="Brown T."/>
            <person name="Cohen L."/>
        </authorList>
    </citation>
    <scope>NUCLEOTIDE SEQUENCE</scope>
    <source>
        <strain evidence="2">Pbaha01</strain>
    </source>
</reference>
<evidence type="ECO:0000256" key="1">
    <source>
        <dbReference type="SAM" id="SignalP"/>
    </source>
</evidence>
<name>A0A7S0FDH2_9DINO</name>
<feature type="chain" id="PRO_5031397863" evidence="1">
    <location>
        <begin position="24"/>
        <end position="194"/>
    </location>
</feature>
<accession>A0A7S0FDH2</accession>
<proteinExistence type="predicted"/>
<sequence length="194" mass="19979">MSGSLRGSVLPALTAAVLSLARAADPPRPLATPAGPKDGESAISLFQAWYAVKPNETGAGALVPSFVVEAAARRHAATGGPALNVSSVDAAAAPSVPTALGPADASGGWKPRAASLLGIAQTAGHGQGRTREGFISAWIWLRYVFGTVIFGGLYACTRSCLQCCLWASKPAVGPIKRSCAGICNQQAYRRWCQM</sequence>